<name>A0A2W2BSQ3_9ACTN</name>
<keyword evidence="9" id="KW-1185">Reference proteome</keyword>
<protein>
    <recommendedName>
        <fullName evidence="6">Transport permease protein</fullName>
    </recommendedName>
</protein>
<comment type="subcellular location">
    <subcellularLocation>
        <location evidence="6">Cell membrane</location>
        <topology evidence="6">Multi-pass membrane protein</topology>
    </subcellularLocation>
    <subcellularLocation>
        <location evidence="1">Membrane</location>
        <topology evidence="1">Multi-pass membrane protein</topology>
    </subcellularLocation>
</comment>
<evidence type="ECO:0000256" key="6">
    <source>
        <dbReference type="RuleBase" id="RU361157"/>
    </source>
</evidence>
<dbReference type="InterPro" id="IPR051784">
    <property type="entry name" value="Nod_factor_ABC_transporter"/>
</dbReference>
<accession>A0A2W2BSQ3</accession>
<dbReference type="GO" id="GO:0046677">
    <property type="term" value="P:response to antibiotic"/>
    <property type="evidence" value="ECO:0007669"/>
    <property type="project" value="UniProtKB-KW"/>
</dbReference>
<evidence type="ECO:0000256" key="2">
    <source>
        <dbReference type="ARBA" id="ARBA00022692"/>
    </source>
</evidence>
<keyword evidence="6" id="KW-0813">Transport</keyword>
<dbReference type="EMBL" id="POTW01000029">
    <property type="protein sequence ID" value="PZF83048.1"/>
    <property type="molecule type" value="Genomic_DNA"/>
</dbReference>
<evidence type="ECO:0000313" key="9">
    <source>
        <dbReference type="Proteomes" id="UP000248764"/>
    </source>
</evidence>
<comment type="caution">
    <text evidence="8">The sequence shown here is derived from an EMBL/GenBank/DDBJ whole genome shotgun (WGS) entry which is preliminary data.</text>
</comment>
<dbReference type="InterPro" id="IPR047817">
    <property type="entry name" value="ABC2_TM_bact-type"/>
</dbReference>
<proteinExistence type="inferred from homology"/>
<dbReference type="Proteomes" id="UP000248764">
    <property type="component" value="Unassembled WGS sequence"/>
</dbReference>
<sequence>MSATTLAPVAPAAESRRFTSLRHAGYLTGRSLRILRREPVYLAFTLIQPMVWLLLFGALFERVAELPGFGSTSYLEYLTPGVVVMTAMMSAGWAGTGFIDDMNRGVMDRNLTSPVSRGALITGALTYQAVVTVVQSLIVFGVGVAAGARYDGGVTGVLVVLLCAVLLAVIFAALSCAVALMLRSQESLIGVSQFLTLPLAFTSTVMMAPALLPDWVGTIARYNPVDWAARASREALLGHPDWSAVLGRAGLLFALMLVMAWLATRAFRAYQRSV</sequence>
<dbReference type="PANTHER" id="PTHR43229">
    <property type="entry name" value="NODULATION PROTEIN J"/>
    <property type="match status" value="1"/>
</dbReference>
<keyword evidence="5" id="KW-0046">Antibiotic resistance</keyword>
<evidence type="ECO:0000256" key="1">
    <source>
        <dbReference type="ARBA" id="ARBA00004141"/>
    </source>
</evidence>
<keyword evidence="2 6" id="KW-0812">Transmembrane</keyword>
<feature type="transmembrane region" description="Helical" evidence="6">
    <location>
        <begin position="194"/>
        <end position="212"/>
    </location>
</feature>
<evidence type="ECO:0000313" key="8">
    <source>
        <dbReference type="EMBL" id="PZF83048.1"/>
    </source>
</evidence>
<dbReference type="PROSITE" id="PS51012">
    <property type="entry name" value="ABC_TM2"/>
    <property type="match status" value="1"/>
</dbReference>
<evidence type="ECO:0000256" key="5">
    <source>
        <dbReference type="ARBA" id="ARBA00023251"/>
    </source>
</evidence>
<evidence type="ECO:0000256" key="4">
    <source>
        <dbReference type="ARBA" id="ARBA00023136"/>
    </source>
</evidence>
<evidence type="ECO:0000259" key="7">
    <source>
        <dbReference type="PROSITE" id="PS51012"/>
    </source>
</evidence>
<keyword evidence="6" id="KW-1003">Cell membrane</keyword>
<evidence type="ECO:0000256" key="3">
    <source>
        <dbReference type="ARBA" id="ARBA00022989"/>
    </source>
</evidence>
<feature type="transmembrane region" description="Helical" evidence="6">
    <location>
        <begin position="80"/>
        <end position="99"/>
    </location>
</feature>
<feature type="domain" description="ABC transmembrane type-2" evidence="7">
    <location>
        <begin position="40"/>
        <end position="270"/>
    </location>
</feature>
<dbReference type="InterPro" id="IPR013525">
    <property type="entry name" value="ABC2_TM"/>
</dbReference>
<comment type="similarity">
    <text evidence="6">Belongs to the ABC-2 integral membrane protein family.</text>
</comment>
<organism evidence="8 9">
    <name type="scientific">Jiangella anatolica</name>
    <dbReference type="NCBI Taxonomy" id="2670374"/>
    <lineage>
        <taxon>Bacteria</taxon>
        <taxon>Bacillati</taxon>
        <taxon>Actinomycetota</taxon>
        <taxon>Actinomycetes</taxon>
        <taxon>Jiangellales</taxon>
        <taxon>Jiangellaceae</taxon>
        <taxon>Jiangella</taxon>
    </lineage>
</organism>
<dbReference type="GO" id="GO:0043190">
    <property type="term" value="C:ATP-binding cassette (ABC) transporter complex"/>
    <property type="evidence" value="ECO:0007669"/>
    <property type="project" value="InterPro"/>
</dbReference>
<dbReference type="PIRSF" id="PIRSF006648">
    <property type="entry name" value="DrrB"/>
    <property type="match status" value="1"/>
</dbReference>
<dbReference type="Pfam" id="PF01061">
    <property type="entry name" value="ABC2_membrane"/>
    <property type="match status" value="1"/>
</dbReference>
<dbReference type="RefSeq" id="WP_111255290.1">
    <property type="nucleotide sequence ID" value="NZ_POTW01000029.1"/>
</dbReference>
<feature type="transmembrane region" description="Helical" evidence="6">
    <location>
        <begin position="242"/>
        <end position="263"/>
    </location>
</feature>
<dbReference type="GO" id="GO:0140359">
    <property type="term" value="F:ABC-type transporter activity"/>
    <property type="evidence" value="ECO:0007669"/>
    <property type="project" value="InterPro"/>
</dbReference>
<reference evidence="8 9" key="1">
    <citation type="submission" date="2018-01" db="EMBL/GenBank/DDBJ databases">
        <title>Draft genome sequence of Jiangella sp. GTF31.</title>
        <authorList>
            <person name="Sahin N."/>
            <person name="Ay H."/>
            <person name="Saygin H."/>
        </authorList>
    </citation>
    <scope>NUCLEOTIDE SEQUENCE [LARGE SCALE GENOMIC DNA]</scope>
    <source>
        <strain evidence="8 9">GTF31</strain>
    </source>
</reference>
<feature type="transmembrane region" description="Helical" evidence="6">
    <location>
        <begin position="158"/>
        <end position="182"/>
    </location>
</feature>
<keyword evidence="3 6" id="KW-1133">Transmembrane helix</keyword>
<keyword evidence="4 6" id="KW-0472">Membrane</keyword>
<dbReference type="InterPro" id="IPR000412">
    <property type="entry name" value="ABC_2_transport"/>
</dbReference>
<dbReference type="AlphaFoldDB" id="A0A2W2BSQ3"/>
<gene>
    <name evidence="8" type="ORF">C1I92_14090</name>
</gene>
<feature type="transmembrane region" description="Helical" evidence="6">
    <location>
        <begin position="40"/>
        <end position="60"/>
    </location>
</feature>
<dbReference type="PANTHER" id="PTHR43229:SF2">
    <property type="entry name" value="NODULATION PROTEIN J"/>
    <property type="match status" value="1"/>
</dbReference>
<feature type="transmembrane region" description="Helical" evidence="6">
    <location>
        <begin position="120"/>
        <end position="146"/>
    </location>
</feature>